<gene>
    <name evidence="1" type="ORF">RQM65_09960</name>
</gene>
<keyword evidence="2" id="KW-1185">Reference proteome</keyword>
<proteinExistence type="predicted"/>
<protein>
    <submittedName>
        <fullName evidence="1">Uncharacterized protein</fullName>
    </submittedName>
</protein>
<accession>A0ABU3L5G8</accession>
<evidence type="ECO:0000313" key="1">
    <source>
        <dbReference type="EMBL" id="MDT7828986.1"/>
    </source>
</evidence>
<dbReference type="RefSeq" id="WP_314014639.1">
    <property type="nucleotide sequence ID" value="NZ_JAVTTP010000001.1"/>
</dbReference>
<reference evidence="1 2" key="1">
    <citation type="submission" date="2023-09" db="EMBL/GenBank/DDBJ databases">
        <title>Novel taxa isolated from Blanes Bay.</title>
        <authorList>
            <person name="Rey-Velasco X."/>
            <person name="Lucena T."/>
        </authorList>
    </citation>
    <scope>NUCLEOTIDE SEQUENCE [LARGE SCALE GENOMIC DNA]</scope>
    <source>
        <strain evidence="1 2">S334</strain>
    </source>
</reference>
<name>A0ABU3L5G8_9FLAO</name>
<evidence type="ECO:0000313" key="2">
    <source>
        <dbReference type="Proteomes" id="UP001250656"/>
    </source>
</evidence>
<comment type="caution">
    <text evidence="1">The sequence shown here is derived from an EMBL/GenBank/DDBJ whole genome shotgun (WGS) entry which is preliminary data.</text>
</comment>
<organism evidence="1 2">
    <name type="scientific">Pricia mediterranea</name>
    <dbReference type="NCBI Taxonomy" id="3076079"/>
    <lineage>
        <taxon>Bacteria</taxon>
        <taxon>Pseudomonadati</taxon>
        <taxon>Bacteroidota</taxon>
        <taxon>Flavobacteriia</taxon>
        <taxon>Flavobacteriales</taxon>
        <taxon>Flavobacteriaceae</taxon>
        <taxon>Pricia</taxon>
    </lineage>
</organism>
<dbReference type="EMBL" id="JAVTTP010000001">
    <property type="protein sequence ID" value="MDT7828986.1"/>
    <property type="molecule type" value="Genomic_DNA"/>
</dbReference>
<sequence length="279" mass="31391">MFFKPFISNASDPLLWLFAAIFFLGAESTPLRAQASLSNAGDGLSQATNSQDSRFLEKVPINLVVARVKEIPTDATNFAIPRKPLHLKPEYPVARQIVENYYNSINKNPGGDCLVVSKSRFAKAYEDVYGRPFYKDLPDAIATKQLTPHQVFNNLFITATKSDAEWRDLPFEYRAKGNAGAVAIAGLGELVDTEGIWSGKLRPGALVQVWRLREDYEKVRHGAEVLDFDPYGHSFIFLGYELDKKGAIKGLRIADQGYQSYRPLVPRDYEVWWGVNLKI</sequence>
<dbReference type="Proteomes" id="UP001250656">
    <property type="component" value="Unassembled WGS sequence"/>
</dbReference>